<proteinExistence type="predicted"/>
<reference evidence="2 3" key="1">
    <citation type="journal article" date="2022" name="bioRxiv">
        <title>Ecology and evolution of chlamydial symbionts of arthropods.</title>
        <authorList>
            <person name="Halter T."/>
            <person name="Koestlbacher S."/>
            <person name="Collingro A."/>
            <person name="Sixt B.S."/>
            <person name="Toenshoff E.R."/>
            <person name="Hendrickx F."/>
            <person name="Kostanjsek R."/>
            <person name="Horn M."/>
        </authorList>
    </citation>
    <scope>NUCLEOTIDE SEQUENCE [LARGE SCALE GENOMIC DNA]</scope>
    <source>
        <strain evidence="2">W744xW776</strain>
    </source>
</reference>
<sequence length="322" mass="36833">MRLNRNHYILFGEETSLEISWRTMNLSHAEQGTLIEALDKARSKVFQRGDLPYISVERQLELVEELSQFGLGRFVLERGGLNGYWTHYVVTHPQQGLLTRLDAENKPFTALESFILDQAPTSLATQERFQIFKREIQKRLSNSMSLASVPCGLMADLLDLDFSQISGFSLCGIDIDPESIAQGQALARDRGLESRSSFLQRDAWDLCCDGKFDLITSNGLSIYEPDNQKIVDLYRQFFFALKPGGWLITSFLIPPPKWNADRINPEHALLQRAIFSDILEAKWQIFRSEELVKSQLLDAGFDEIEIIYDQAHIFPTVIARRI</sequence>
<organism evidence="2 3">
    <name type="scientific">Candidatus Rhabdochlamydia oedothoracis</name>
    <dbReference type="NCBI Taxonomy" id="2720720"/>
    <lineage>
        <taxon>Bacteria</taxon>
        <taxon>Pseudomonadati</taxon>
        <taxon>Chlamydiota</taxon>
        <taxon>Chlamydiia</taxon>
        <taxon>Parachlamydiales</taxon>
        <taxon>Candidatus Rhabdochlamydiaceae</taxon>
        <taxon>Candidatus Rhabdochlamydia</taxon>
    </lineage>
</organism>
<dbReference type="Pfam" id="PF13649">
    <property type="entry name" value="Methyltransf_25"/>
    <property type="match status" value="1"/>
</dbReference>
<evidence type="ECO:0000259" key="1">
    <source>
        <dbReference type="Pfam" id="PF13649"/>
    </source>
</evidence>
<accession>A0ABX8V875</accession>
<dbReference type="Gene3D" id="3.40.50.150">
    <property type="entry name" value="Vaccinia Virus protein VP39"/>
    <property type="match status" value="1"/>
</dbReference>
<dbReference type="SUPFAM" id="SSF53335">
    <property type="entry name" value="S-adenosyl-L-methionine-dependent methyltransferases"/>
    <property type="match status" value="1"/>
</dbReference>
<dbReference type="InterPro" id="IPR029063">
    <property type="entry name" value="SAM-dependent_MTases_sf"/>
</dbReference>
<dbReference type="Proteomes" id="UP000826014">
    <property type="component" value="Chromosome"/>
</dbReference>
<evidence type="ECO:0000313" key="3">
    <source>
        <dbReference type="Proteomes" id="UP000826014"/>
    </source>
</evidence>
<feature type="domain" description="Methyltransferase" evidence="1">
    <location>
        <begin position="168"/>
        <end position="245"/>
    </location>
</feature>
<gene>
    <name evidence="2" type="ORF">RHABOEDO_001521</name>
</gene>
<name>A0ABX8V875_9BACT</name>
<dbReference type="CDD" id="cd02440">
    <property type="entry name" value="AdoMet_MTases"/>
    <property type="match status" value="1"/>
</dbReference>
<keyword evidence="3" id="KW-1185">Reference proteome</keyword>
<protein>
    <recommendedName>
        <fullName evidence="1">Methyltransferase domain-containing protein</fullName>
    </recommendedName>
</protein>
<evidence type="ECO:0000313" key="2">
    <source>
        <dbReference type="EMBL" id="QYF49223.1"/>
    </source>
</evidence>
<dbReference type="InterPro" id="IPR041698">
    <property type="entry name" value="Methyltransf_25"/>
</dbReference>
<dbReference type="EMBL" id="CP075587">
    <property type="protein sequence ID" value="QYF49223.1"/>
    <property type="molecule type" value="Genomic_DNA"/>
</dbReference>